<evidence type="ECO:0000313" key="1">
    <source>
        <dbReference type="EMBL" id="NMH96358.1"/>
    </source>
</evidence>
<dbReference type="RefSeq" id="WP_169379730.1">
    <property type="nucleotide sequence ID" value="NZ_JAAXLA010000004.1"/>
</dbReference>
<comment type="caution">
    <text evidence="1">The sequence shown here is derived from an EMBL/GenBank/DDBJ whole genome shotgun (WGS) entry which is preliminary data.</text>
</comment>
<evidence type="ECO:0000313" key="2">
    <source>
        <dbReference type="Proteomes" id="UP000820669"/>
    </source>
</evidence>
<keyword evidence="2" id="KW-1185">Reference proteome</keyword>
<name>A0ABX1S866_9PSEU</name>
<sequence>MTGEPQNRRPAEDRADDGEQALSVLRGIWSAQGQTSAELEERFGTGHTKVCKNMKDIGFGGMAPDAVAEGPDGTNTPVGSDLRSAWRNRLEREGKLHPHAVSIGETIRRDAAR</sequence>
<gene>
    <name evidence="1" type="ORF">HF526_03320</name>
</gene>
<organism evidence="1 2">
    <name type="scientific">Pseudonocardia acidicola</name>
    <dbReference type="NCBI Taxonomy" id="2724939"/>
    <lineage>
        <taxon>Bacteria</taxon>
        <taxon>Bacillati</taxon>
        <taxon>Actinomycetota</taxon>
        <taxon>Actinomycetes</taxon>
        <taxon>Pseudonocardiales</taxon>
        <taxon>Pseudonocardiaceae</taxon>
        <taxon>Pseudonocardia</taxon>
    </lineage>
</organism>
<dbReference type="EMBL" id="JAAXLA010000004">
    <property type="protein sequence ID" value="NMH96358.1"/>
    <property type="molecule type" value="Genomic_DNA"/>
</dbReference>
<accession>A0ABX1S866</accession>
<proteinExistence type="predicted"/>
<reference evidence="1 2" key="1">
    <citation type="submission" date="2020-04" db="EMBL/GenBank/DDBJ databases">
        <authorList>
            <person name="Klaysubun C."/>
            <person name="Duangmal K."/>
            <person name="Lipun K."/>
        </authorList>
    </citation>
    <scope>NUCLEOTIDE SEQUENCE [LARGE SCALE GENOMIC DNA]</scope>
    <source>
        <strain evidence="1 2">K10HN5</strain>
    </source>
</reference>
<dbReference type="Proteomes" id="UP000820669">
    <property type="component" value="Unassembled WGS sequence"/>
</dbReference>
<protein>
    <submittedName>
        <fullName evidence="1">Uncharacterized protein</fullName>
    </submittedName>
</protein>